<dbReference type="EMBL" id="PGVE01000103">
    <property type="protein sequence ID" value="PLS01171.1"/>
    <property type="molecule type" value="Genomic_DNA"/>
</dbReference>
<reference evidence="1 2" key="1">
    <citation type="submission" date="2017-11" db="EMBL/GenBank/DDBJ databases">
        <title>Comparitive Functional Genomics of Dry Heat Resistant strains isolated from the Viking Spacecraft.</title>
        <authorList>
            <person name="Seuylemezian A."/>
            <person name="Cooper K."/>
            <person name="Vaishampayan P."/>
        </authorList>
    </citation>
    <scope>NUCLEOTIDE SEQUENCE [LARGE SCALE GENOMIC DNA]</scope>
    <source>
        <strain evidence="1 2">V32-6</strain>
    </source>
</reference>
<evidence type="ECO:0000313" key="1">
    <source>
        <dbReference type="EMBL" id="PLS01171.1"/>
    </source>
</evidence>
<organism evidence="1 2">
    <name type="scientific">Neobacillus cucumis</name>
    <dbReference type="NCBI Taxonomy" id="1740721"/>
    <lineage>
        <taxon>Bacteria</taxon>
        <taxon>Bacillati</taxon>
        <taxon>Bacillota</taxon>
        <taxon>Bacilli</taxon>
        <taxon>Bacillales</taxon>
        <taxon>Bacillaceae</taxon>
        <taxon>Neobacillus</taxon>
    </lineage>
</organism>
<protein>
    <submittedName>
        <fullName evidence="1">Uncharacterized protein</fullName>
    </submittedName>
</protein>
<keyword evidence="2" id="KW-1185">Reference proteome</keyword>
<dbReference type="AlphaFoldDB" id="A0A2N5H6L8"/>
<evidence type="ECO:0000313" key="2">
    <source>
        <dbReference type="Proteomes" id="UP000234950"/>
    </source>
</evidence>
<name>A0A2N5H6L8_9BACI</name>
<dbReference type="OrthoDB" id="2885869at2"/>
<gene>
    <name evidence="1" type="ORF">CVD27_26680</name>
</gene>
<dbReference type="Proteomes" id="UP000234950">
    <property type="component" value="Unassembled WGS sequence"/>
</dbReference>
<proteinExistence type="predicted"/>
<sequence>MKRQKTYFIMNNLIFEVQKPEITVRKIKIAQVKFENEEYKVLRKKFDETVFNIEKKPEGWFITEKDNPL</sequence>
<comment type="caution">
    <text evidence="1">The sequence shown here is derived from an EMBL/GenBank/DDBJ whole genome shotgun (WGS) entry which is preliminary data.</text>
</comment>
<dbReference type="RefSeq" id="WP_101652148.1">
    <property type="nucleotide sequence ID" value="NZ_PGVE01000103.1"/>
</dbReference>
<accession>A0A2N5H6L8</accession>